<dbReference type="RefSeq" id="WP_012499933.1">
    <property type="nucleotide sequence ID" value="NC_011026.1"/>
</dbReference>
<dbReference type="InterPro" id="IPR011032">
    <property type="entry name" value="GroES-like_sf"/>
</dbReference>
<dbReference type="HOGENOM" id="CLU_871138_0_0_10"/>
<keyword evidence="5" id="KW-0560">Oxidoreductase</keyword>
<dbReference type="OrthoDB" id="9787435at2"/>
<keyword evidence="4" id="KW-0862">Zinc</keyword>
<dbReference type="SUPFAM" id="SSF50129">
    <property type="entry name" value="GroES-like"/>
    <property type="match status" value="1"/>
</dbReference>
<evidence type="ECO:0000256" key="3">
    <source>
        <dbReference type="ARBA" id="ARBA00022723"/>
    </source>
</evidence>
<sequence>MIRSAKAIVYPKANKVALLEIPFQPAQPTDILVKTILTTVAPGLERMQITGKSVTRRVIKFPVVPGSEMVGEVVWVGEFVHGIEPGELVYVRQGDRWAGAESLFGCNANFVLTHFKHVIPLGTAPMQRAVLSGLLAYAISSVKKINLQELNRVLVLGLGSVGMMAIEYLRYKGFTDIDAVESFAIRGRMSSASAIGISLDDFTEDFNDRYDLVIEATGRLLLIEQVMRLLKPQGKVLLMGNYEVTKYDYRLIQDKEPVLITSSLVQDEHLIEAKRILSDAEFPAEKFITNVFPAHEYEHGLEVALNASEAIKTVFTWR</sequence>
<dbReference type="Gene3D" id="3.90.180.10">
    <property type="entry name" value="Medium-chain alcohol dehydrogenases, catalytic domain"/>
    <property type="match status" value="2"/>
</dbReference>
<dbReference type="InterPro" id="IPR013154">
    <property type="entry name" value="ADH-like_N"/>
</dbReference>
<dbReference type="InterPro" id="IPR036291">
    <property type="entry name" value="NAD(P)-bd_dom_sf"/>
</dbReference>
<dbReference type="CDD" id="cd08255">
    <property type="entry name" value="2-desacetyl-2-hydroxyethyl_bacteriochlorophyllide_like"/>
    <property type="match status" value="1"/>
</dbReference>
<evidence type="ECO:0000313" key="8">
    <source>
        <dbReference type="Proteomes" id="UP000001208"/>
    </source>
</evidence>
<dbReference type="Gene3D" id="3.40.50.720">
    <property type="entry name" value="NAD(P)-binding Rossmann-like Domain"/>
    <property type="match status" value="1"/>
</dbReference>
<keyword evidence="8" id="KW-1185">Reference proteome</keyword>
<dbReference type="GO" id="GO:0016491">
    <property type="term" value="F:oxidoreductase activity"/>
    <property type="evidence" value="ECO:0007669"/>
    <property type="project" value="UniProtKB-KW"/>
</dbReference>
<organism evidence="7 8">
    <name type="scientific">Chloroherpeton thalassium (strain ATCC 35110 / GB-78)</name>
    <dbReference type="NCBI Taxonomy" id="517418"/>
    <lineage>
        <taxon>Bacteria</taxon>
        <taxon>Pseudomonadati</taxon>
        <taxon>Chlorobiota</taxon>
        <taxon>Chlorobiia</taxon>
        <taxon>Chlorobiales</taxon>
        <taxon>Chloroherpetonaceae</taxon>
        <taxon>Chloroherpeton</taxon>
    </lineage>
</organism>
<dbReference type="SUPFAM" id="SSF51735">
    <property type="entry name" value="NAD(P)-binding Rossmann-fold domains"/>
    <property type="match status" value="1"/>
</dbReference>
<dbReference type="PANTHER" id="PTHR43350:SF19">
    <property type="entry name" value="D-GULOSIDE 3-DEHYDROGENASE"/>
    <property type="match status" value="1"/>
</dbReference>
<protein>
    <submittedName>
        <fullName evidence="7">Alcohol dehydrogenase GroES domain protein</fullName>
    </submittedName>
</protein>
<evidence type="ECO:0000256" key="4">
    <source>
        <dbReference type="ARBA" id="ARBA00022833"/>
    </source>
</evidence>
<accession>B3QRP6</accession>
<dbReference type="KEGG" id="cts:Ctha_1386"/>
<gene>
    <name evidence="7" type="ordered locus">Ctha_1386</name>
</gene>
<dbReference type="STRING" id="517418.Ctha_1386"/>
<evidence type="ECO:0000256" key="1">
    <source>
        <dbReference type="ARBA" id="ARBA00001947"/>
    </source>
</evidence>
<dbReference type="AlphaFoldDB" id="B3QRP6"/>
<dbReference type="GO" id="GO:0046872">
    <property type="term" value="F:metal ion binding"/>
    <property type="evidence" value="ECO:0007669"/>
    <property type="project" value="UniProtKB-KW"/>
</dbReference>
<reference evidence="7 8" key="1">
    <citation type="submission" date="2008-06" db="EMBL/GenBank/DDBJ databases">
        <title>Complete sequence of Chloroherpeton thalassium ATCC 35110.</title>
        <authorList>
            <consortium name="US DOE Joint Genome Institute"/>
            <person name="Lucas S."/>
            <person name="Copeland A."/>
            <person name="Lapidus A."/>
            <person name="Glavina del Rio T."/>
            <person name="Dalin E."/>
            <person name="Tice H."/>
            <person name="Bruce D."/>
            <person name="Goodwin L."/>
            <person name="Pitluck S."/>
            <person name="Schmutz J."/>
            <person name="Larimer F."/>
            <person name="Land M."/>
            <person name="Hauser L."/>
            <person name="Kyrpides N."/>
            <person name="Mikhailova N."/>
            <person name="Liu Z."/>
            <person name="Li T."/>
            <person name="Zhao F."/>
            <person name="Overmann J."/>
            <person name="Bryant D.A."/>
            <person name="Richardson P."/>
        </authorList>
    </citation>
    <scope>NUCLEOTIDE SEQUENCE [LARGE SCALE GENOMIC DNA]</scope>
    <source>
        <strain evidence="8">ATCC 35110 / GB-78</strain>
    </source>
</reference>
<proteinExistence type="inferred from homology"/>
<dbReference type="EMBL" id="CP001100">
    <property type="protein sequence ID" value="ACF13849.1"/>
    <property type="molecule type" value="Genomic_DNA"/>
</dbReference>
<keyword evidence="3" id="KW-0479">Metal-binding</keyword>
<comment type="cofactor">
    <cofactor evidence="1">
        <name>Zn(2+)</name>
        <dbReference type="ChEBI" id="CHEBI:29105"/>
    </cofactor>
</comment>
<feature type="domain" description="Alcohol dehydrogenase-like N-terminal" evidence="6">
    <location>
        <begin position="28"/>
        <end position="120"/>
    </location>
</feature>
<dbReference type="Proteomes" id="UP000001208">
    <property type="component" value="Chromosome"/>
</dbReference>
<dbReference type="PANTHER" id="PTHR43350">
    <property type="entry name" value="NAD-DEPENDENT ALCOHOL DEHYDROGENASE"/>
    <property type="match status" value="1"/>
</dbReference>
<evidence type="ECO:0000256" key="2">
    <source>
        <dbReference type="ARBA" id="ARBA00008072"/>
    </source>
</evidence>
<evidence type="ECO:0000313" key="7">
    <source>
        <dbReference type="EMBL" id="ACF13849.1"/>
    </source>
</evidence>
<comment type="similarity">
    <text evidence="2">Belongs to the zinc-containing alcohol dehydrogenase family.</text>
</comment>
<dbReference type="eggNOG" id="COG1063">
    <property type="taxonomic scope" value="Bacteria"/>
</dbReference>
<name>B3QRP6_CHLT3</name>
<evidence type="ECO:0000259" key="6">
    <source>
        <dbReference type="Pfam" id="PF08240"/>
    </source>
</evidence>
<dbReference type="Pfam" id="PF08240">
    <property type="entry name" value="ADH_N"/>
    <property type="match status" value="1"/>
</dbReference>
<evidence type="ECO:0000256" key="5">
    <source>
        <dbReference type="ARBA" id="ARBA00023002"/>
    </source>
</evidence>